<reference evidence="2" key="1">
    <citation type="submission" date="2022-10" db="EMBL/GenBank/DDBJ databases">
        <title>The complete genomes of actinobacterial strains from the NBC collection.</title>
        <authorList>
            <person name="Joergensen T.S."/>
            <person name="Alvarez Arevalo M."/>
            <person name="Sterndorff E.B."/>
            <person name="Faurdal D."/>
            <person name="Vuksanovic O."/>
            <person name="Mourched A.-S."/>
            <person name="Charusanti P."/>
            <person name="Shaw S."/>
            <person name="Blin K."/>
            <person name="Weber T."/>
        </authorList>
    </citation>
    <scope>NUCLEOTIDE SEQUENCE</scope>
    <source>
        <strain evidence="2">NBC_01432</strain>
    </source>
</reference>
<organism evidence="2 3">
    <name type="scientific">Streptomyces niveus</name>
    <name type="common">Streptomyces spheroides</name>
    <dbReference type="NCBI Taxonomy" id="193462"/>
    <lineage>
        <taxon>Bacteria</taxon>
        <taxon>Bacillati</taxon>
        <taxon>Actinomycetota</taxon>
        <taxon>Actinomycetes</taxon>
        <taxon>Kitasatosporales</taxon>
        <taxon>Streptomycetaceae</taxon>
        <taxon>Streptomyces</taxon>
    </lineage>
</organism>
<evidence type="ECO:0000313" key="3">
    <source>
        <dbReference type="Proteomes" id="UP001432209"/>
    </source>
</evidence>
<dbReference type="SUPFAM" id="SSF55469">
    <property type="entry name" value="FMN-dependent nitroreductase-like"/>
    <property type="match status" value="1"/>
</dbReference>
<feature type="transmembrane region" description="Helical" evidence="1">
    <location>
        <begin position="250"/>
        <end position="268"/>
    </location>
</feature>
<feature type="transmembrane region" description="Helical" evidence="1">
    <location>
        <begin position="191"/>
        <end position="208"/>
    </location>
</feature>
<proteinExistence type="predicted"/>
<keyword evidence="1" id="KW-1133">Transmembrane helix</keyword>
<evidence type="ECO:0000256" key="1">
    <source>
        <dbReference type="SAM" id="Phobius"/>
    </source>
</evidence>
<name>A0ABZ2ADV8_STRNV</name>
<sequence>MTAPTGPRARFHHLIAAEWTKMWSLRSTPWAFTVSVLLVVAINTNAAVADYHNWPGYPEGIRQLFVPIWAMRDAFTIGGAMVLMLAAASIGALTLVGEYSTGQIRTTFAAVPARRSVLAAKTVVVTAVTTALGAVAAVISFAVTQAILSGHHVGLPFDYPGAARVMVASALLAPVCALVGLGLAALIRHTATTIVSLTLLLLVLPSLLNEGRYATASLLHALPQGAWAELVTVGDSPVPVAYPTTIAGSWLVYGLWALVAVVIAAVAVHHRDPAP</sequence>
<keyword evidence="3" id="KW-1185">Reference proteome</keyword>
<accession>A0ABZ2ADV8</accession>
<feature type="transmembrane region" description="Helical" evidence="1">
    <location>
        <begin position="74"/>
        <end position="97"/>
    </location>
</feature>
<dbReference type="RefSeq" id="WP_329081819.1">
    <property type="nucleotide sequence ID" value="NZ_CP109421.1"/>
</dbReference>
<evidence type="ECO:0000313" key="2">
    <source>
        <dbReference type="EMBL" id="WUX56890.1"/>
    </source>
</evidence>
<keyword evidence="1" id="KW-0812">Transmembrane</keyword>
<gene>
    <name evidence="2" type="ORF">OG442_38110</name>
</gene>
<dbReference type="InterPro" id="IPR000415">
    <property type="entry name" value="Nitroreductase-like"/>
</dbReference>
<feature type="transmembrane region" description="Helical" evidence="1">
    <location>
        <begin position="30"/>
        <end position="54"/>
    </location>
</feature>
<keyword evidence="1" id="KW-0472">Membrane</keyword>
<protein>
    <submittedName>
        <fullName evidence="2">ABC transporter permease</fullName>
    </submittedName>
</protein>
<dbReference type="EMBL" id="CP109495">
    <property type="protein sequence ID" value="WUX56890.1"/>
    <property type="molecule type" value="Genomic_DNA"/>
</dbReference>
<dbReference type="Proteomes" id="UP001432209">
    <property type="component" value="Chromosome"/>
</dbReference>
<feature type="transmembrane region" description="Helical" evidence="1">
    <location>
        <begin position="118"/>
        <end position="143"/>
    </location>
</feature>
<feature type="transmembrane region" description="Helical" evidence="1">
    <location>
        <begin position="163"/>
        <end position="184"/>
    </location>
</feature>